<keyword evidence="2" id="KW-1185">Reference proteome</keyword>
<dbReference type="EMBL" id="JASBWR010000007">
    <property type="protein sequence ID" value="KAJ9111714.1"/>
    <property type="molecule type" value="Genomic_DNA"/>
</dbReference>
<gene>
    <name evidence="1" type="ORF">QFC19_001074</name>
</gene>
<reference evidence="1" key="1">
    <citation type="submission" date="2023-04" db="EMBL/GenBank/DDBJ databases">
        <title>Draft Genome sequencing of Naganishia species isolated from polar environments using Oxford Nanopore Technology.</title>
        <authorList>
            <person name="Leo P."/>
            <person name="Venkateswaran K."/>
        </authorList>
    </citation>
    <scope>NUCLEOTIDE SEQUENCE</scope>
    <source>
        <strain evidence="1">MNA-CCFEE 5261</strain>
    </source>
</reference>
<accession>A0ACC2WJ15</accession>
<proteinExistence type="predicted"/>
<organism evidence="1 2">
    <name type="scientific">Naganishia cerealis</name>
    <dbReference type="NCBI Taxonomy" id="610337"/>
    <lineage>
        <taxon>Eukaryota</taxon>
        <taxon>Fungi</taxon>
        <taxon>Dikarya</taxon>
        <taxon>Basidiomycota</taxon>
        <taxon>Agaricomycotina</taxon>
        <taxon>Tremellomycetes</taxon>
        <taxon>Filobasidiales</taxon>
        <taxon>Filobasidiaceae</taxon>
        <taxon>Naganishia</taxon>
    </lineage>
</organism>
<evidence type="ECO:0000313" key="1">
    <source>
        <dbReference type="EMBL" id="KAJ9111714.1"/>
    </source>
</evidence>
<evidence type="ECO:0000313" key="2">
    <source>
        <dbReference type="Proteomes" id="UP001241377"/>
    </source>
</evidence>
<protein>
    <submittedName>
        <fullName evidence="1">Uncharacterized protein</fullName>
    </submittedName>
</protein>
<sequence>MVTKCFESLLWRRRRSEPSTGDEDRPFSTESDKKAEAERVFLTEVNRNMLSKLADVLVKFNGDELEKMIIIKEKDKEEHNDAARQQLCRYLEGRDLYNNELPGTGISKKDDAVPWLKSILQVANKIVAASSQSETRDLYPFQASSRDIGKVVQWLESKLASDEAEAAEAERLEEVKGEPPKSTQSSDGQTQATDLSRPGDNTILSVSVGETKATDVRTFEWDEQAGSTKPDENSVVPRETIPDT</sequence>
<name>A0ACC2WJ15_9TREE</name>
<dbReference type="Proteomes" id="UP001241377">
    <property type="component" value="Unassembled WGS sequence"/>
</dbReference>
<comment type="caution">
    <text evidence="1">The sequence shown here is derived from an EMBL/GenBank/DDBJ whole genome shotgun (WGS) entry which is preliminary data.</text>
</comment>